<evidence type="ECO:0000256" key="8">
    <source>
        <dbReference type="ARBA" id="ARBA00022989"/>
    </source>
</evidence>
<keyword evidence="3 10" id="KW-0813">Transport</keyword>
<organism evidence="13 14">
    <name type="scientific">Pseudomonas agarici</name>
    <dbReference type="NCBI Taxonomy" id="46677"/>
    <lineage>
        <taxon>Bacteria</taxon>
        <taxon>Pseudomonadati</taxon>
        <taxon>Pseudomonadota</taxon>
        <taxon>Gammaproteobacteria</taxon>
        <taxon>Pseudomonadales</taxon>
        <taxon>Pseudomonadaceae</taxon>
        <taxon>Pseudomonas</taxon>
    </lineage>
</organism>
<reference evidence="13 14" key="1">
    <citation type="submission" date="2016-01" db="EMBL/GenBank/DDBJ databases">
        <authorList>
            <person name="McClelland M."/>
            <person name="Jain A."/>
            <person name="Saraogi P."/>
            <person name="Mendelson R."/>
            <person name="Westerman R."/>
            <person name="SanMiguel P."/>
            <person name="Csonka L."/>
        </authorList>
    </citation>
    <scope>NUCLEOTIDE SEQUENCE [LARGE SCALE GENOMIC DNA]</scope>
    <source>
        <strain evidence="13 14">NCPPB 2472</strain>
    </source>
</reference>
<dbReference type="GO" id="GO:0015627">
    <property type="term" value="C:type II protein secretion system complex"/>
    <property type="evidence" value="ECO:0007669"/>
    <property type="project" value="InterPro"/>
</dbReference>
<dbReference type="GO" id="GO:0005886">
    <property type="term" value="C:plasma membrane"/>
    <property type="evidence" value="ECO:0007669"/>
    <property type="project" value="UniProtKB-SubCell"/>
</dbReference>
<comment type="subcellular location">
    <subcellularLocation>
        <location evidence="1">Cell inner membrane</location>
        <topology evidence="1">Single-pass membrane protein</topology>
    </subcellularLocation>
</comment>
<evidence type="ECO:0000313" key="13">
    <source>
        <dbReference type="EMBL" id="AMB87474.1"/>
    </source>
</evidence>
<evidence type="ECO:0000259" key="11">
    <source>
        <dbReference type="Pfam" id="PF05134"/>
    </source>
</evidence>
<feature type="domain" description="GspL cytoplasmic actin-ATPase-like" evidence="11">
    <location>
        <begin position="43"/>
        <end position="172"/>
    </location>
</feature>
<dbReference type="SUPFAM" id="SSF53067">
    <property type="entry name" value="Actin-like ATPase domain"/>
    <property type="match status" value="1"/>
</dbReference>
<dbReference type="Proteomes" id="UP000063229">
    <property type="component" value="Chromosome"/>
</dbReference>
<evidence type="ECO:0000256" key="10">
    <source>
        <dbReference type="PIRNR" id="PIRNR015761"/>
    </source>
</evidence>
<dbReference type="Gene3D" id="3.30.420.380">
    <property type="match status" value="1"/>
</dbReference>
<dbReference type="Pfam" id="PF12693">
    <property type="entry name" value="GspL_C"/>
    <property type="match status" value="1"/>
</dbReference>
<keyword evidence="8" id="KW-1133">Transmembrane helix</keyword>
<evidence type="ECO:0000256" key="4">
    <source>
        <dbReference type="ARBA" id="ARBA00022475"/>
    </source>
</evidence>
<evidence type="ECO:0000259" key="12">
    <source>
        <dbReference type="Pfam" id="PF12693"/>
    </source>
</evidence>
<feature type="domain" description="GspL periplasmic" evidence="12">
    <location>
        <begin position="214"/>
        <end position="362"/>
    </location>
</feature>
<keyword evidence="6" id="KW-0812">Transmembrane</keyword>
<dbReference type="PIRSF" id="PIRSF015761">
    <property type="entry name" value="Protein_L"/>
    <property type="match status" value="1"/>
</dbReference>
<evidence type="ECO:0000313" key="14">
    <source>
        <dbReference type="Proteomes" id="UP000063229"/>
    </source>
</evidence>
<keyword evidence="9" id="KW-0472">Membrane</keyword>
<dbReference type="EMBL" id="CP014135">
    <property type="protein sequence ID" value="AMB87474.1"/>
    <property type="molecule type" value="Genomic_DNA"/>
</dbReference>
<dbReference type="NCBIfam" id="TIGR01709">
    <property type="entry name" value="typeII_sec_gspL"/>
    <property type="match status" value="1"/>
</dbReference>
<comment type="function">
    <text evidence="10">Inner membrane component of the type II secretion system required for the energy-dependent secretion of extracellular factors such as proteases and toxins from the periplasm.</text>
</comment>
<dbReference type="GO" id="GO:0015628">
    <property type="term" value="P:protein secretion by the type II secretion system"/>
    <property type="evidence" value="ECO:0007669"/>
    <property type="project" value="InterPro"/>
</dbReference>
<sequence length="364" mass="40203">MNHWLYLYPSGLDMPGTDWPVACWRGAEEPNEMTLVEAAKALAGQSIRVVLPMEACSWLRSEPWPGRRQPTVQALAYAIEEQLADDLENLHIAVGLADQARRYPVLVIDTGCLRAIVDLLEGLDLHLASVQVDAELLPADQAYGVWWGGRWLFGGAAQVRLALPASTLQCLRPRLPVDVCWLGPSQASEVRALLTSAQGTDLLQGAFRRTGGRRPWPLLLVSTLALFALSWGFTQARSQYLEDTAAHLYEQSVQRFQALYPEQTRIVDLSAQLKALAAGDAQAPRQMARLVQLVEQVVGGASVEVQRIEYRATKGWTVVLTANSFTELEQLRERGRQSALPIHLGSASKDHKRVQAVLTLEENG</sequence>
<protein>
    <recommendedName>
        <fullName evidence="10">Type II secretion system protein L</fullName>
        <shortName evidence="10">T2SS protein L</shortName>
    </recommendedName>
</protein>
<dbReference type="InterPro" id="IPR025691">
    <property type="entry name" value="GspL_pp_dom"/>
</dbReference>
<dbReference type="InterPro" id="IPR043129">
    <property type="entry name" value="ATPase_NBD"/>
</dbReference>
<keyword evidence="7 10" id="KW-0653">Protein transport</keyword>
<evidence type="ECO:0000256" key="7">
    <source>
        <dbReference type="ARBA" id="ARBA00022927"/>
    </source>
</evidence>
<evidence type="ECO:0000256" key="2">
    <source>
        <dbReference type="ARBA" id="ARBA00005318"/>
    </source>
</evidence>
<dbReference type="AlphaFoldDB" id="A0A0X1T5T7"/>
<dbReference type="InterPro" id="IPR007812">
    <property type="entry name" value="T2SS_protein-GspL"/>
</dbReference>
<name>A0A0X1T5T7_PSEAA</name>
<dbReference type="STRING" id="46677.AWM79_20120"/>
<proteinExistence type="inferred from homology"/>
<accession>A0A0X1T5T7</accession>
<evidence type="ECO:0000256" key="5">
    <source>
        <dbReference type="ARBA" id="ARBA00022519"/>
    </source>
</evidence>
<dbReference type="InterPro" id="IPR024230">
    <property type="entry name" value="GspL_cyto_dom"/>
</dbReference>
<dbReference type="RefSeq" id="WP_060783614.1">
    <property type="nucleotide sequence ID" value="NZ_CP014135.1"/>
</dbReference>
<keyword evidence="14" id="KW-1185">Reference proteome</keyword>
<comment type="similarity">
    <text evidence="2 10">Belongs to the GSP L family.</text>
</comment>
<keyword evidence="4" id="KW-1003">Cell membrane</keyword>
<keyword evidence="5" id="KW-0997">Cell inner membrane</keyword>
<evidence type="ECO:0000256" key="9">
    <source>
        <dbReference type="ARBA" id="ARBA00023136"/>
    </source>
</evidence>
<evidence type="ECO:0000256" key="1">
    <source>
        <dbReference type="ARBA" id="ARBA00004377"/>
    </source>
</evidence>
<evidence type="ECO:0000256" key="6">
    <source>
        <dbReference type="ARBA" id="ARBA00022692"/>
    </source>
</evidence>
<dbReference type="Pfam" id="PF05134">
    <property type="entry name" value="T2SSL"/>
    <property type="match status" value="1"/>
</dbReference>
<evidence type="ECO:0000256" key="3">
    <source>
        <dbReference type="ARBA" id="ARBA00022448"/>
    </source>
</evidence>
<dbReference type="KEGG" id="pagb:AWM79_20120"/>
<dbReference type="GO" id="GO:0009276">
    <property type="term" value="C:Gram-negative-bacterium-type cell wall"/>
    <property type="evidence" value="ECO:0007669"/>
    <property type="project" value="InterPro"/>
</dbReference>
<gene>
    <name evidence="13" type="ORF">AWM79_20120</name>
</gene>
<dbReference type="Gene3D" id="3.30.1360.100">
    <property type="entry name" value="General secretion pathway protein M, EpsM"/>
    <property type="match status" value="1"/>
</dbReference>